<keyword evidence="2" id="KW-1185">Reference proteome</keyword>
<evidence type="ECO:0000313" key="1">
    <source>
        <dbReference type="EMBL" id="SCZ70613.1"/>
    </source>
</evidence>
<evidence type="ECO:0000313" key="2">
    <source>
        <dbReference type="Proteomes" id="UP000183223"/>
    </source>
</evidence>
<gene>
    <name evidence="1" type="ORF">SAMN02982990_03540</name>
</gene>
<name>A0A1G5R964_PHOLU</name>
<protein>
    <submittedName>
        <fullName evidence="1">Uncharacterized protein</fullName>
    </submittedName>
</protein>
<sequence length="52" mass="6018">MANMNSNISSYSKCYTFNAQSNVETEVHTLLTDFSLVLIFCKPIEKQYYAQM</sequence>
<proteinExistence type="predicted"/>
<reference evidence="2" key="1">
    <citation type="submission" date="2016-10" db="EMBL/GenBank/DDBJ databases">
        <authorList>
            <person name="Varghese N."/>
            <person name="Submissions S."/>
        </authorList>
    </citation>
    <scope>NUCLEOTIDE SEQUENCE [LARGE SCALE GENOMIC DNA]</scope>
    <source>
        <strain evidence="2">ATCC 29999</strain>
    </source>
</reference>
<dbReference type="EMBL" id="FMWJ01000020">
    <property type="protein sequence ID" value="SCZ70613.1"/>
    <property type="molecule type" value="Genomic_DNA"/>
</dbReference>
<accession>A0A1G5R964</accession>
<dbReference type="AlphaFoldDB" id="A0A1G5R964"/>
<dbReference type="Proteomes" id="UP000183223">
    <property type="component" value="Unassembled WGS sequence"/>
</dbReference>
<organism evidence="1 2">
    <name type="scientific">Photorhabdus luminescens</name>
    <name type="common">Xenorhabdus luminescens</name>
    <dbReference type="NCBI Taxonomy" id="29488"/>
    <lineage>
        <taxon>Bacteria</taxon>
        <taxon>Pseudomonadati</taxon>
        <taxon>Pseudomonadota</taxon>
        <taxon>Gammaproteobacteria</taxon>
        <taxon>Enterobacterales</taxon>
        <taxon>Morganellaceae</taxon>
        <taxon>Photorhabdus</taxon>
    </lineage>
</organism>